<organism evidence="7 8">
    <name type="scientific">Aspergillus arachidicola</name>
    <dbReference type="NCBI Taxonomy" id="656916"/>
    <lineage>
        <taxon>Eukaryota</taxon>
        <taxon>Fungi</taxon>
        <taxon>Dikarya</taxon>
        <taxon>Ascomycota</taxon>
        <taxon>Pezizomycotina</taxon>
        <taxon>Eurotiomycetes</taxon>
        <taxon>Eurotiomycetidae</taxon>
        <taxon>Eurotiales</taxon>
        <taxon>Aspergillaceae</taxon>
        <taxon>Aspergillus</taxon>
        <taxon>Aspergillus subgen. Circumdati</taxon>
    </lineage>
</organism>
<dbReference type="SMART" id="SM00906">
    <property type="entry name" value="Fungal_trans"/>
    <property type="match status" value="1"/>
</dbReference>
<dbReference type="AlphaFoldDB" id="A0A2G7FW87"/>
<keyword evidence="3" id="KW-0539">Nucleus</keyword>
<proteinExistence type="predicted"/>
<dbReference type="Proteomes" id="UP000325558">
    <property type="component" value="Unassembled WGS sequence"/>
</dbReference>
<accession>A0A2G7FW87</accession>
<evidence type="ECO:0000256" key="4">
    <source>
        <dbReference type="SAM" id="MobiDB-lite"/>
    </source>
</evidence>
<reference evidence="7 8" key="1">
    <citation type="submission" date="2017-05" db="EMBL/GenBank/DDBJ databases">
        <title>Genome sequence for an aflatoxigenic pathogen of Argentinian peanut, Aspergillus arachidicola.</title>
        <authorList>
            <person name="Moore G."/>
            <person name="Beltz S.B."/>
            <person name="Mack B.M."/>
        </authorList>
    </citation>
    <scope>NUCLEOTIDE SEQUENCE [LARGE SCALE GENOMIC DNA]</scope>
    <source>
        <strain evidence="7 8">CBS 117610</strain>
    </source>
</reference>
<dbReference type="Proteomes" id="UP000231358">
    <property type="component" value="Unassembled WGS sequence"/>
</dbReference>
<protein>
    <submittedName>
        <fullName evidence="6">Fungal-specific transcription factor domain-containing protein</fullName>
    </submittedName>
</protein>
<dbReference type="STRING" id="656916.A0A2G7FW87"/>
<dbReference type="EMBL" id="NEXV01000360">
    <property type="protein sequence ID" value="PIG84839.1"/>
    <property type="molecule type" value="Genomic_DNA"/>
</dbReference>
<dbReference type="PANTHER" id="PTHR47425">
    <property type="entry name" value="FARB-RELATED"/>
    <property type="match status" value="1"/>
</dbReference>
<evidence type="ECO:0000256" key="3">
    <source>
        <dbReference type="ARBA" id="ARBA00023242"/>
    </source>
</evidence>
<keyword evidence="1" id="KW-0805">Transcription regulation</keyword>
<dbReference type="InterPro" id="IPR052761">
    <property type="entry name" value="Fungal_Detox/Toxin_TFs"/>
</dbReference>
<keyword evidence="8" id="KW-1185">Reference proteome</keyword>
<dbReference type="InterPro" id="IPR007219">
    <property type="entry name" value="XnlR_reg_dom"/>
</dbReference>
<dbReference type="EMBL" id="ML737113">
    <property type="protein sequence ID" value="KAE8347390.1"/>
    <property type="molecule type" value="Genomic_DNA"/>
</dbReference>
<dbReference type="OrthoDB" id="5121955at2759"/>
<keyword evidence="2" id="KW-0804">Transcription</keyword>
<evidence type="ECO:0000313" key="6">
    <source>
        <dbReference type="EMBL" id="KAE8347390.1"/>
    </source>
</evidence>
<dbReference type="PANTHER" id="PTHR47425:SF3">
    <property type="entry name" value="ZN(II)2CYS6 TRANSCRIPTION FACTOR (EUROFUNG)"/>
    <property type="match status" value="1"/>
</dbReference>
<gene>
    <name evidence="7" type="ORF">AARAC_001319</name>
    <name evidence="6" type="ORF">BDV24DRAFT_157682</name>
</gene>
<feature type="region of interest" description="Disordered" evidence="4">
    <location>
        <begin position="1"/>
        <end position="22"/>
    </location>
</feature>
<dbReference type="CDD" id="cd12148">
    <property type="entry name" value="fungal_TF_MHR"/>
    <property type="match status" value="1"/>
</dbReference>
<dbReference type="Pfam" id="PF04082">
    <property type="entry name" value="Fungal_trans"/>
    <property type="match status" value="1"/>
</dbReference>
<feature type="domain" description="Xylanolytic transcriptional activator regulatory" evidence="5">
    <location>
        <begin position="253"/>
        <end position="325"/>
    </location>
</feature>
<reference evidence="6" key="2">
    <citation type="submission" date="2019-04" db="EMBL/GenBank/DDBJ databases">
        <title>Friends and foes A comparative genomics study of 23 Aspergillus species from section Flavi.</title>
        <authorList>
            <consortium name="DOE Joint Genome Institute"/>
            <person name="Kjaerbolling I."/>
            <person name="Vesth T."/>
            <person name="Frisvad J.C."/>
            <person name="Nybo J.L."/>
            <person name="Theobald S."/>
            <person name="Kildgaard S."/>
            <person name="Isbrandt T."/>
            <person name="Kuo A."/>
            <person name="Sato A."/>
            <person name="Lyhne E.K."/>
            <person name="Kogle M.E."/>
            <person name="Wiebenga A."/>
            <person name="Kun R.S."/>
            <person name="Lubbers R.J."/>
            <person name="Makela M.R."/>
            <person name="Barry K."/>
            <person name="Chovatia M."/>
            <person name="Clum A."/>
            <person name="Daum C."/>
            <person name="Haridas S."/>
            <person name="He G."/>
            <person name="LaButti K."/>
            <person name="Lipzen A."/>
            <person name="Mondo S."/>
            <person name="Riley R."/>
            <person name="Salamov A."/>
            <person name="Simmons B.A."/>
            <person name="Magnuson J.K."/>
            <person name="Henrissat B."/>
            <person name="Mortensen U.H."/>
            <person name="Larsen T.O."/>
            <person name="Devries R.P."/>
            <person name="Grigoriev I.V."/>
            <person name="Machida M."/>
            <person name="Baker S.E."/>
            <person name="Andersen M.R."/>
        </authorList>
    </citation>
    <scope>NUCLEOTIDE SEQUENCE</scope>
    <source>
        <strain evidence="6">CBS 117612</strain>
    </source>
</reference>
<name>A0A2G7FW87_9EURO</name>
<dbReference type="GO" id="GO:0008270">
    <property type="term" value="F:zinc ion binding"/>
    <property type="evidence" value="ECO:0007669"/>
    <property type="project" value="InterPro"/>
</dbReference>
<evidence type="ECO:0000256" key="2">
    <source>
        <dbReference type="ARBA" id="ARBA00023163"/>
    </source>
</evidence>
<evidence type="ECO:0000259" key="5">
    <source>
        <dbReference type="SMART" id="SM00906"/>
    </source>
</evidence>
<dbReference type="GO" id="GO:0006351">
    <property type="term" value="P:DNA-templated transcription"/>
    <property type="evidence" value="ECO:0007669"/>
    <property type="project" value="InterPro"/>
</dbReference>
<sequence length="704" mass="80038">MVAHISRTQRTKIDGCKSSAAQRPDVLSQDTKIVFENLKPEPLTTLLSLEDLMYSYLEPEYAPPRDQASGVNATQNSWNPSPTPLFSDDPRVRQQFEPQFLAATIPTIEIPDFIRWMPSWIQKVDIDYLAQKGAFALPNEKLQNALLKAYVHFVHPFMPILDIHDFLETVSQNRKGKHVSLLLFQAVMFSAAAYVDIGHLQVAGYRNRKEAMKSFFQRARVLYDVHYEADKIPLIQALLLMSLVDETVDQKDNWHWLGVCLSLAYGLNLHRDPRDRFLDINRRRLCKRLWWCIYTRDRLIALELKRPVRIQDSEHDVPWLTIDDFIFHPFSRRVIQGMDGSEILQNVSQQKQLVIMFIEKTKLGVCLGHVLATQYSISTYLTRQKNSAITLAPKKTTVEPSTIRQCDWELEEWRDQLPSFTKFSSLEPTKASAAQKIMHFHRALLWSVHLATVSVLHRPHIIPPAPCHRDQRELQQLAQRSVRSSATEITTIFRDLLNMDLTYCIPCTSVTLLFSAAISHLFDMTSDNPNVQMLGQTQFETSIHILLVLEETYDSATLAASFLRRAITSISASVPVATIGAEPRCKDRVCSTISNDASEHSSSHLAIEATPNDHIDYSLETVLLPDSSHLMPSRKNYEDYIEHPYQTVNPVALSIQTLSDASCGEAADQACYGQVGCESLESCVTIDASKDEFYLALCRSQFGV</sequence>
<dbReference type="GO" id="GO:0003677">
    <property type="term" value="F:DNA binding"/>
    <property type="evidence" value="ECO:0007669"/>
    <property type="project" value="InterPro"/>
</dbReference>
<evidence type="ECO:0000313" key="8">
    <source>
        <dbReference type="Proteomes" id="UP000231358"/>
    </source>
</evidence>
<evidence type="ECO:0000256" key="1">
    <source>
        <dbReference type="ARBA" id="ARBA00023015"/>
    </source>
</evidence>
<evidence type="ECO:0000313" key="7">
    <source>
        <dbReference type="EMBL" id="PIG84839.1"/>
    </source>
</evidence>